<reference evidence="2" key="1">
    <citation type="journal article" date="2013" name="Nat. Commun.">
        <title>Whole-genome sequencing of Oryza brachyantha reveals mechanisms underlying Oryza genome evolution.</title>
        <authorList>
            <person name="Chen J."/>
            <person name="Huang Q."/>
            <person name="Gao D."/>
            <person name="Wang J."/>
            <person name="Lang Y."/>
            <person name="Liu T."/>
            <person name="Li B."/>
            <person name="Bai Z."/>
            <person name="Luis Goicoechea J."/>
            <person name="Liang C."/>
            <person name="Chen C."/>
            <person name="Zhang W."/>
            <person name="Sun S."/>
            <person name="Liao Y."/>
            <person name="Zhang X."/>
            <person name="Yang L."/>
            <person name="Song C."/>
            <person name="Wang M."/>
            <person name="Shi J."/>
            <person name="Liu G."/>
            <person name="Liu J."/>
            <person name="Zhou H."/>
            <person name="Zhou W."/>
            <person name="Yu Q."/>
            <person name="An N."/>
            <person name="Chen Y."/>
            <person name="Cai Q."/>
            <person name="Wang B."/>
            <person name="Liu B."/>
            <person name="Min J."/>
            <person name="Huang Y."/>
            <person name="Wu H."/>
            <person name="Li Z."/>
            <person name="Zhang Y."/>
            <person name="Yin Y."/>
            <person name="Song W."/>
            <person name="Jiang J."/>
            <person name="Jackson S.A."/>
            <person name="Wing R.A."/>
            <person name="Wang J."/>
            <person name="Chen M."/>
        </authorList>
    </citation>
    <scope>NUCLEOTIDE SEQUENCE [LARGE SCALE GENOMIC DNA]</scope>
    <source>
        <strain evidence="2">cv. IRGC 101232</strain>
    </source>
</reference>
<reference evidence="2" key="2">
    <citation type="submission" date="2013-04" db="UniProtKB">
        <authorList>
            <consortium name="EnsemblPlants"/>
        </authorList>
    </citation>
    <scope>IDENTIFICATION</scope>
</reference>
<dbReference type="Proteomes" id="UP000006038">
    <property type="component" value="Chromosome 9"/>
</dbReference>
<evidence type="ECO:0000256" key="1">
    <source>
        <dbReference type="SAM" id="MobiDB-lite"/>
    </source>
</evidence>
<protein>
    <submittedName>
        <fullName evidence="2">Uncharacterized protein</fullName>
    </submittedName>
</protein>
<dbReference type="AlphaFoldDB" id="J3MYS2"/>
<dbReference type="Gramene" id="OB09G21510.1">
    <property type="protein sequence ID" value="OB09G21510.1"/>
    <property type="gene ID" value="OB09G21510"/>
</dbReference>
<name>J3MYS2_ORYBR</name>
<feature type="compositionally biased region" description="Basic and acidic residues" evidence="1">
    <location>
        <begin position="41"/>
        <end position="52"/>
    </location>
</feature>
<feature type="region of interest" description="Disordered" evidence="1">
    <location>
        <begin position="30"/>
        <end position="52"/>
    </location>
</feature>
<sequence>MMRSRGDLGHIFAGSVVFHVALDQMACGLSRDKGQLPSKDSASHNRGQEPRI</sequence>
<evidence type="ECO:0000313" key="2">
    <source>
        <dbReference type="EnsemblPlants" id="OB09G21510.1"/>
    </source>
</evidence>
<proteinExistence type="predicted"/>
<accession>J3MYS2</accession>
<keyword evidence="3" id="KW-1185">Reference proteome</keyword>
<dbReference type="HOGENOM" id="CLU_3090478_0_0_1"/>
<evidence type="ECO:0000313" key="3">
    <source>
        <dbReference type="Proteomes" id="UP000006038"/>
    </source>
</evidence>
<organism evidence="2">
    <name type="scientific">Oryza brachyantha</name>
    <name type="common">malo sina</name>
    <dbReference type="NCBI Taxonomy" id="4533"/>
    <lineage>
        <taxon>Eukaryota</taxon>
        <taxon>Viridiplantae</taxon>
        <taxon>Streptophyta</taxon>
        <taxon>Embryophyta</taxon>
        <taxon>Tracheophyta</taxon>
        <taxon>Spermatophyta</taxon>
        <taxon>Magnoliopsida</taxon>
        <taxon>Liliopsida</taxon>
        <taxon>Poales</taxon>
        <taxon>Poaceae</taxon>
        <taxon>BOP clade</taxon>
        <taxon>Oryzoideae</taxon>
        <taxon>Oryzeae</taxon>
        <taxon>Oryzinae</taxon>
        <taxon>Oryza</taxon>
    </lineage>
</organism>
<dbReference type="EnsemblPlants" id="OB09G21510.1">
    <property type="protein sequence ID" value="OB09G21510.1"/>
    <property type="gene ID" value="OB09G21510"/>
</dbReference>